<name>A0A1H1SKD9_9ACTN</name>
<proteinExistence type="predicted"/>
<dbReference type="Proteomes" id="UP000198688">
    <property type="component" value="Chromosome I"/>
</dbReference>
<feature type="region of interest" description="Disordered" evidence="1">
    <location>
        <begin position="196"/>
        <end position="216"/>
    </location>
</feature>
<protein>
    <recommendedName>
        <fullName evidence="4">DUF3800 domain-containing protein</fullName>
    </recommendedName>
</protein>
<accession>A0A1H1SKD9</accession>
<organism evidence="2 3">
    <name type="scientific">Actinoplanes derwentensis</name>
    <dbReference type="NCBI Taxonomy" id="113562"/>
    <lineage>
        <taxon>Bacteria</taxon>
        <taxon>Bacillati</taxon>
        <taxon>Actinomycetota</taxon>
        <taxon>Actinomycetes</taxon>
        <taxon>Micromonosporales</taxon>
        <taxon>Micromonosporaceae</taxon>
        <taxon>Actinoplanes</taxon>
    </lineage>
</organism>
<evidence type="ECO:0000256" key="1">
    <source>
        <dbReference type="SAM" id="MobiDB-lite"/>
    </source>
</evidence>
<dbReference type="STRING" id="113562.SAMN04489716_0882"/>
<feature type="region of interest" description="Disordered" evidence="1">
    <location>
        <begin position="1"/>
        <end position="21"/>
    </location>
</feature>
<reference evidence="2 3" key="1">
    <citation type="submission" date="2016-10" db="EMBL/GenBank/DDBJ databases">
        <authorList>
            <person name="de Groot N.N."/>
        </authorList>
    </citation>
    <scope>NUCLEOTIDE SEQUENCE [LARGE SCALE GENOMIC DNA]</scope>
    <source>
        <strain evidence="2 3">DSM 43941</strain>
    </source>
</reference>
<sequence>MTGMTGERTGRSPLQGGLPPDAAVTGDIVEIACDESGFSGTNLLHSTEPMITHASTDLRRDEAAVLITALRTEFRLSPHELKSGHFLRRPNADEATRWFLAALHNRARVELIDKRFFLVTRIFDLLLTEPSYLAGTHLAPASRQQAQALHKAAHQTGAPWQSFLSAFEDLARTKRRRPAEQVLEAFFHARDNLLATDPRQQPTLTGTPEPTTGNPTARTTTAMSAMSAVLTRLDRSRVREILARLDKDDRDIPPPLEPMLPALAETILFWSGTRPPVTDRGDHLAASRGHLTDPTKFSDHLTDHEDHRADHEDHRADRGDHRAGYGQRQVLVIHDEQSALTADRLIRLGRALADHTTGVSPLAGLVMADSRDDPRIQVADLLAGIARRRTDLLTTDLLSPTSLRAPEN</sequence>
<feature type="region of interest" description="Disordered" evidence="1">
    <location>
        <begin position="287"/>
        <end position="321"/>
    </location>
</feature>
<evidence type="ECO:0000313" key="3">
    <source>
        <dbReference type="Proteomes" id="UP000198688"/>
    </source>
</evidence>
<evidence type="ECO:0008006" key="4">
    <source>
        <dbReference type="Google" id="ProtNLM"/>
    </source>
</evidence>
<evidence type="ECO:0000313" key="2">
    <source>
        <dbReference type="EMBL" id="SDS48308.1"/>
    </source>
</evidence>
<keyword evidence="3" id="KW-1185">Reference proteome</keyword>
<dbReference type="EMBL" id="LT629758">
    <property type="protein sequence ID" value="SDS48308.1"/>
    <property type="molecule type" value="Genomic_DNA"/>
</dbReference>
<dbReference type="AlphaFoldDB" id="A0A1H1SKD9"/>
<gene>
    <name evidence="2" type="ORF">SAMN04489716_0882</name>
</gene>
<feature type="compositionally biased region" description="Low complexity" evidence="1">
    <location>
        <begin position="202"/>
        <end position="216"/>
    </location>
</feature>